<dbReference type="PANTHER" id="PTHR33445:SF1">
    <property type="entry name" value="ATP SYNTHASE SUBUNIT B"/>
    <property type="match status" value="1"/>
</dbReference>
<evidence type="ECO:0000256" key="12">
    <source>
        <dbReference type="ARBA" id="ARBA00025614"/>
    </source>
</evidence>
<dbReference type="Pfam" id="PF00430">
    <property type="entry name" value="ATP-synt_B"/>
    <property type="match status" value="1"/>
</dbReference>
<evidence type="ECO:0000256" key="15">
    <source>
        <dbReference type="HAMAP-Rule" id="MF_01398"/>
    </source>
</evidence>
<evidence type="ECO:0000256" key="6">
    <source>
        <dbReference type="ARBA" id="ARBA00022781"/>
    </source>
</evidence>
<keyword evidence="8 15" id="KW-0406">Ion transport</keyword>
<dbReference type="GO" id="GO:0012505">
    <property type="term" value="C:endomembrane system"/>
    <property type="evidence" value="ECO:0007669"/>
    <property type="project" value="UniProtKB-SubCell"/>
</dbReference>
<gene>
    <name evidence="15 18" type="primary">atpF</name>
    <name evidence="18" type="ORF">DUE52_01220</name>
</gene>
<dbReference type="SUPFAM" id="SSF81573">
    <property type="entry name" value="F1F0 ATP synthase subunit B, membrane domain"/>
    <property type="match status" value="1"/>
</dbReference>
<keyword evidence="5 15" id="KW-0812">Transmembrane</keyword>
<dbReference type="GO" id="GO:0005886">
    <property type="term" value="C:plasma membrane"/>
    <property type="evidence" value="ECO:0007669"/>
    <property type="project" value="UniProtKB-SubCell"/>
</dbReference>
<feature type="coiled-coil region" evidence="17">
    <location>
        <begin position="34"/>
        <end position="78"/>
    </location>
</feature>
<evidence type="ECO:0000256" key="3">
    <source>
        <dbReference type="ARBA" id="ARBA00022475"/>
    </source>
</evidence>
<reference evidence="18 19" key="1">
    <citation type="submission" date="2018-07" db="EMBL/GenBank/DDBJ databases">
        <title>Genome analysis of Larkinella rosea.</title>
        <authorList>
            <person name="Zhou Z."/>
            <person name="Wang G."/>
        </authorList>
    </citation>
    <scope>NUCLEOTIDE SEQUENCE [LARGE SCALE GENOMIC DNA]</scope>
    <source>
        <strain evidence="19">zzj9</strain>
    </source>
</reference>
<dbReference type="AlphaFoldDB" id="A0A368JY19"/>
<evidence type="ECO:0000256" key="2">
    <source>
        <dbReference type="ARBA" id="ARBA00022448"/>
    </source>
</evidence>
<dbReference type="GO" id="GO:0046933">
    <property type="term" value="F:proton-transporting ATP synthase activity, rotational mechanism"/>
    <property type="evidence" value="ECO:0007669"/>
    <property type="project" value="UniProtKB-UniRule"/>
</dbReference>
<dbReference type="InterPro" id="IPR050059">
    <property type="entry name" value="ATP_synthase_B_chain"/>
</dbReference>
<dbReference type="OrthoDB" id="9795289at2"/>
<evidence type="ECO:0000313" key="19">
    <source>
        <dbReference type="Proteomes" id="UP000253383"/>
    </source>
</evidence>
<evidence type="ECO:0000256" key="11">
    <source>
        <dbReference type="ARBA" id="ARBA00025198"/>
    </source>
</evidence>
<comment type="subunit">
    <text evidence="15">F-type ATPases have 2 components, F(1) - the catalytic core - and F(0) - the membrane proton channel. F(1) has five subunits: alpha(3), beta(3), gamma(1), delta(1), epsilon(1). F(0) has three main subunits: a(1), b(2) and c(10-14). The alpha and beta chains form an alternating ring which encloses part of the gamma chain. F(1) is attached to F(0) by a central stalk formed by the gamma and epsilon chains, while a peripheral stalk is formed by the delta and b chains.</text>
</comment>
<organism evidence="18 19">
    <name type="scientific">Larkinella punicea</name>
    <dbReference type="NCBI Taxonomy" id="2315727"/>
    <lineage>
        <taxon>Bacteria</taxon>
        <taxon>Pseudomonadati</taxon>
        <taxon>Bacteroidota</taxon>
        <taxon>Cytophagia</taxon>
        <taxon>Cytophagales</taxon>
        <taxon>Spirosomataceae</taxon>
        <taxon>Larkinella</taxon>
    </lineage>
</organism>
<keyword evidence="9 15" id="KW-0472">Membrane</keyword>
<dbReference type="Gene3D" id="1.20.5.620">
    <property type="entry name" value="F1F0 ATP synthase subunit B, membrane domain"/>
    <property type="match status" value="1"/>
</dbReference>
<protein>
    <recommendedName>
        <fullName evidence="15">ATP synthase subunit b</fullName>
    </recommendedName>
    <alternativeName>
        <fullName evidence="15">ATP synthase F(0) sector subunit b</fullName>
    </alternativeName>
    <alternativeName>
        <fullName evidence="15">ATPase subunit I</fullName>
    </alternativeName>
    <alternativeName>
        <fullName evidence="15">F-type ATPase subunit b</fullName>
        <shortName evidence="15">F-ATPase subunit b</shortName>
    </alternativeName>
</protein>
<dbReference type="GO" id="GO:0045259">
    <property type="term" value="C:proton-transporting ATP synthase complex"/>
    <property type="evidence" value="ECO:0007669"/>
    <property type="project" value="UniProtKB-KW"/>
</dbReference>
<comment type="subcellular location">
    <subcellularLocation>
        <location evidence="15">Cell membrane</location>
        <topology evidence="15">Single-pass membrane protein</topology>
    </subcellularLocation>
    <subcellularLocation>
        <location evidence="14">Endomembrane system</location>
        <topology evidence="14">Single-pass membrane protein</topology>
    </subcellularLocation>
</comment>
<evidence type="ECO:0000256" key="13">
    <source>
        <dbReference type="ARBA" id="ARBA00026054"/>
    </source>
</evidence>
<comment type="function">
    <text evidence="11 15">F(1)F(0) ATP synthase produces ATP from ADP in the presence of a proton or sodium gradient. F-type ATPases consist of two structural domains, F(1) containing the extramembraneous catalytic core and F(0) containing the membrane proton channel, linked together by a central stalk and a peripheral stalk. During catalysis, ATP synthesis in the catalytic domain of F(1) is coupled via a rotary mechanism of the central stalk subunits to proton translocation.</text>
</comment>
<dbReference type="InterPro" id="IPR002146">
    <property type="entry name" value="ATP_synth_b/b'su_bac/chlpt"/>
</dbReference>
<evidence type="ECO:0000256" key="17">
    <source>
        <dbReference type="SAM" id="Coils"/>
    </source>
</evidence>
<comment type="function">
    <text evidence="12">Component of the F(0) channel, it forms part of the peripheral stalk, linking F(1) to F(0). The b'-subunit is a diverged and duplicated form of b found in plants and photosynthetic bacteria.</text>
</comment>
<evidence type="ECO:0000256" key="14">
    <source>
        <dbReference type="ARBA" id="ARBA00037847"/>
    </source>
</evidence>
<accession>A0A368JY19</accession>
<dbReference type="NCBIfam" id="TIGR01144">
    <property type="entry name" value="ATP_synt_b"/>
    <property type="match status" value="1"/>
</dbReference>
<keyword evidence="2 15" id="KW-0813">Transport</keyword>
<evidence type="ECO:0000256" key="5">
    <source>
        <dbReference type="ARBA" id="ARBA00022692"/>
    </source>
</evidence>
<dbReference type="EMBL" id="QOWE01000001">
    <property type="protein sequence ID" value="RCR71574.1"/>
    <property type="molecule type" value="Genomic_DNA"/>
</dbReference>
<evidence type="ECO:0000256" key="16">
    <source>
        <dbReference type="RuleBase" id="RU003848"/>
    </source>
</evidence>
<feature type="transmembrane region" description="Helical" evidence="15">
    <location>
        <begin position="12"/>
        <end position="30"/>
    </location>
</feature>
<dbReference type="GO" id="GO:0046961">
    <property type="term" value="F:proton-transporting ATPase activity, rotational mechanism"/>
    <property type="evidence" value="ECO:0007669"/>
    <property type="project" value="TreeGrafter"/>
</dbReference>
<comment type="caution">
    <text evidence="18">The sequence shown here is derived from an EMBL/GenBank/DDBJ whole genome shotgun (WGS) entry which is preliminary data.</text>
</comment>
<comment type="subunit">
    <text evidence="13">F-type ATPases have 2 components, F(1) - the catalytic core - and F(0) - the membrane proton channel. F(1) has five subunits: alpha(3), beta(3), gamma(1), delta(1), epsilon(1). F(0) has four main subunits: a(1), b(2) and c(10-14). The alpha and beta chains form an alternating ring which encloses part of the gamma chain. F(1) is attached to F(0) by a central stalk formed by the gamma and epsilon chains, while a peripheral stalk is formed by the delta and b chains.</text>
</comment>
<comment type="similarity">
    <text evidence="1 15 16">Belongs to the ATPase B chain family.</text>
</comment>
<keyword evidence="18" id="KW-0378">Hydrolase</keyword>
<evidence type="ECO:0000256" key="7">
    <source>
        <dbReference type="ARBA" id="ARBA00022989"/>
    </source>
</evidence>
<evidence type="ECO:0000256" key="4">
    <source>
        <dbReference type="ARBA" id="ARBA00022547"/>
    </source>
</evidence>
<dbReference type="Proteomes" id="UP000253383">
    <property type="component" value="Unassembled WGS sequence"/>
</dbReference>
<keyword evidence="19" id="KW-1185">Reference proteome</keyword>
<dbReference type="RefSeq" id="WP_114404107.1">
    <property type="nucleotide sequence ID" value="NZ_QOWE01000001.1"/>
</dbReference>
<keyword evidence="4 15" id="KW-0138">CF(0)</keyword>
<evidence type="ECO:0000256" key="9">
    <source>
        <dbReference type="ARBA" id="ARBA00023136"/>
    </source>
</evidence>
<evidence type="ECO:0000313" key="18">
    <source>
        <dbReference type="EMBL" id="RCR71574.1"/>
    </source>
</evidence>
<evidence type="ECO:0000256" key="8">
    <source>
        <dbReference type="ARBA" id="ARBA00023065"/>
    </source>
</evidence>
<evidence type="ECO:0000256" key="1">
    <source>
        <dbReference type="ARBA" id="ARBA00005513"/>
    </source>
</evidence>
<dbReference type="HAMAP" id="MF_01398">
    <property type="entry name" value="ATP_synth_b_bprime"/>
    <property type="match status" value="1"/>
</dbReference>
<dbReference type="InterPro" id="IPR028987">
    <property type="entry name" value="ATP_synth_B-like_membr_sf"/>
</dbReference>
<keyword evidence="17" id="KW-0175">Coiled coil</keyword>
<dbReference type="InterPro" id="IPR005864">
    <property type="entry name" value="ATP_synth_F0_bsu_bac"/>
</dbReference>
<keyword evidence="6 15" id="KW-0375">Hydrogen ion transport</keyword>
<dbReference type="PANTHER" id="PTHR33445">
    <property type="entry name" value="ATP SYNTHASE SUBUNIT B', CHLOROPLASTIC"/>
    <property type="match status" value="1"/>
</dbReference>
<name>A0A368JY19_9BACT</name>
<keyword evidence="3 15" id="KW-1003">Cell membrane</keyword>
<sequence>MDLLIPDIGLLFWMVVVFGLLYFILSKFAWAPITESLKEREDDIQKALDMAEKTRIEMAKLQADNQKLLAEARAERDAILRGAKETADRVIADSRDKATEEGNRIILKAREELQTERQAMVAEVKREVITLSLDIAEKILKKELSDKKSQEELVKSLVAEARLN</sequence>
<dbReference type="CDD" id="cd06503">
    <property type="entry name" value="ATP-synt_Fo_b"/>
    <property type="match status" value="1"/>
</dbReference>
<keyword evidence="7 15" id="KW-1133">Transmembrane helix</keyword>
<proteinExistence type="inferred from homology"/>
<evidence type="ECO:0000256" key="10">
    <source>
        <dbReference type="ARBA" id="ARBA00023310"/>
    </source>
</evidence>
<dbReference type="GO" id="GO:0016787">
    <property type="term" value="F:hydrolase activity"/>
    <property type="evidence" value="ECO:0007669"/>
    <property type="project" value="UniProtKB-KW"/>
</dbReference>
<keyword evidence="10 15" id="KW-0066">ATP synthesis</keyword>